<gene>
    <name evidence="1" type="ORF">MFORT_01676</name>
</gene>
<evidence type="ECO:0000313" key="1">
    <source>
        <dbReference type="EMBL" id="EJZ15905.1"/>
    </source>
</evidence>
<proteinExistence type="predicted"/>
<reference evidence="1 2" key="1">
    <citation type="journal article" date="2012" name="J. Bacteriol.">
        <title>Complete Genome Sequence of Mycobacterium fortuitum subsp. fortuitum Type Strain DSM46621.</title>
        <authorList>
            <person name="Ho Y.S."/>
            <person name="Adroub S.A."/>
            <person name="Aleisa F."/>
            <person name="Mahmood H."/>
            <person name="Othoum G."/>
            <person name="Rashid F."/>
            <person name="Zaher M."/>
            <person name="Ali S."/>
            <person name="Bitter W."/>
            <person name="Pain A."/>
            <person name="Abdallah A.M."/>
        </authorList>
    </citation>
    <scope>NUCLEOTIDE SEQUENCE [LARGE SCALE GENOMIC DNA]</scope>
    <source>
        <strain evidence="2">DSM46621</strain>
    </source>
</reference>
<dbReference type="Proteomes" id="UP000006043">
    <property type="component" value="Unassembled WGS sequence"/>
</dbReference>
<dbReference type="AlphaFoldDB" id="K0VDY8"/>
<name>K0VDY8_MYCFO</name>
<sequence length="55" mass="5578">MEDTADTVGTDPRVVVIFGGRSEIGVELAVRLAAGAVVVLAARRADQLGEQGAAV</sequence>
<protein>
    <submittedName>
        <fullName evidence="1">Short chain dehydrogenase</fullName>
    </submittedName>
</protein>
<accession>K0VDY8</accession>
<evidence type="ECO:0000313" key="2">
    <source>
        <dbReference type="Proteomes" id="UP000006043"/>
    </source>
</evidence>
<dbReference type="HOGENOM" id="CLU_3037060_0_0_11"/>
<dbReference type="EMBL" id="ALQB01000004">
    <property type="protein sequence ID" value="EJZ15905.1"/>
    <property type="molecule type" value="Genomic_DNA"/>
</dbReference>
<dbReference type="Gene3D" id="3.40.50.720">
    <property type="entry name" value="NAD(P)-binding Rossmann-like Domain"/>
    <property type="match status" value="1"/>
</dbReference>
<feature type="non-terminal residue" evidence="1">
    <location>
        <position position="55"/>
    </location>
</feature>
<organism evidence="1 2">
    <name type="scientific">Mycolicibacterium fortuitum subsp. fortuitum DSM 46621 = ATCC 6841 = JCM 6387</name>
    <dbReference type="NCBI Taxonomy" id="1214102"/>
    <lineage>
        <taxon>Bacteria</taxon>
        <taxon>Bacillati</taxon>
        <taxon>Actinomycetota</taxon>
        <taxon>Actinomycetes</taxon>
        <taxon>Mycobacteriales</taxon>
        <taxon>Mycobacteriaceae</taxon>
        <taxon>Mycolicibacterium</taxon>
    </lineage>
</organism>
<dbReference type="SUPFAM" id="SSF51735">
    <property type="entry name" value="NAD(P)-binding Rossmann-fold domains"/>
    <property type="match status" value="1"/>
</dbReference>
<dbReference type="InterPro" id="IPR036291">
    <property type="entry name" value="NAD(P)-bd_dom_sf"/>
</dbReference>
<comment type="caution">
    <text evidence="1">The sequence shown here is derived from an EMBL/GenBank/DDBJ whole genome shotgun (WGS) entry which is preliminary data.</text>
</comment>